<proteinExistence type="predicted"/>
<accession>A0A0H5RUL2</accession>
<sequence>MTTCPQPVTSSTTTTHHCRPVTGQLHAGDAVEISGMAMDELSQCWLTRGGRSVFSEQRVNSLQLVLNQTSLNRPTWPKPRAERGLARLCGPYWVGQCCKRFNLSTLLHFDVWSLYDQGRQ</sequence>
<organism evidence="1">
    <name type="scientific">Spongospora subterranea</name>
    <dbReference type="NCBI Taxonomy" id="70186"/>
    <lineage>
        <taxon>Eukaryota</taxon>
        <taxon>Sar</taxon>
        <taxon>Rhizaria</taxon>
        <taxon>Endomyxa</taxon>
        <taxon>Phytomyxea</taxon>
        <taxon>Plasmodiophorida</taxon>
        <taxon>Plasmodiophoridae</taxon>
        <taxon>Spongospora</taxon>
    </lineage>
</organism>
<name>A0A0H5RUL2_9EUKA</name>
<reference evidence="1" key="1">
    <citation type="submission" date="2015-04" db="EMBL/GenBank/DDBJ databases">
        <title>The genome sequence of the plant pathogenic Rhizarian Plasmodiophora brassicae reveals insights in its biotrophic life cycle and the origin of chitin synthesis.</title>
        <authorList>
            <person name="Schwelm A."/>
            <person name="Fogelqvist J."/>
            <person name="Knaust A."/>
            <person name="Julke S."/>
            <person name="Lilja T."/>
            <person name="Dhandapani V."/>
            <person name="Bonilla-Rosso G."/>
            <person name="Karlsson M."/>
            <person name="Shevchenko A."/>
            <person name="Choi S.R."/>
            <person name="Kim H.G."/>
            <person name="Park J.Y."/>
            <person name="Lim Y.P."/>
            <person name="Ludwig-Muller J."/>
            <person name="Dixelius C."/>
        </authorList>
    </citation>
    <scope>NUCLEOTIDE SEQUENCE</scope>
    <source>
        <tissue evidence="1">Potato root galls</tissue>
    </source>
</reference>
<evidence type="ECO:0000313" key="1">
    <source>
        <dbReference type="EMBL" id="CRZ12424.1"/>
    </source>
</evidence>
<dbReference type="EMBL" id="HACM01011982">
    <property type="protein sequence ID" value="CRZ12424.1"/>
    <property type="molecule type" value="Transcribed_RNA"/>
</dbReference>
<protein>
    <submittedName>
        <fullName evidence="1">Uncharacterized protein</fullName>
    </submittedName>
</protein>
<dbReference type="AlphaFoldDB" id="A0A0H5RUL2"/>